<dbReference type="EMBL" id="CAJOBD010002906">
    <property type="protein sequence ID" value="CAF3916271.1"/>
    <property type="molecule type" value="Genomic_DNA"/>
</dbReference>
<proteinExistence type="predicted"/>
<evidence type="ECO:0000313" key="4">
    <source>
        <dbReference type="EMBL" id="CAF4044387.1"/>
    </source>
</evidence>
<protein>
    <recommendedName>
        <fullName evidence="1">Helix-turn-helix domain-containing protein</fullName>
    </recommendedName>
</protein>
<dbReference type="PANTHER" id="PTHR21301">
    <property type="entry name" value="REVERSE TRANSCRIPTASE"/>
    <property type="match status" value="1"/>
</dbReference>
<dbReference type="InterPro" id="IPR058912">
    <property type="entry name" value="HTH_animal"/>
</dbReference>
<dbReference type="Proteomes" id="UP000663889">
    <property type="component" value="Unassembled WGS sequence"/>
</dbReference>
<organism evidence="3 5">
    <name type="scientific">Rotaria sordida</name>
    <dbReference type="NCBI Taxonomy" id="392033"/>
    <lineage>
        <taxon>Eukaryota</taxon>
        <taxon>Metazoa</taxon>
        <taxon>Spiralia</taxon>
        <taxon>Gnathifera</taxon>
        <taxon>Rotifera</taxon>
        <taxon>Eurotatoria</taxon>
        <taxon>Bdelloidea</taxon>
        <taxon>Philodinida</taxon>
        <taxon>Philodinidae</taxon>
        <taxon>Rotaria</taxon>
    </lineage>
</organism>
<reference evidence="3" key="1">
    <citation type="submission" date="2021-02" db="EMBL/GenBank/DDBJ databases">
        <authorList>
            <person name="Nowell W R."/>
        </authorList>
    </citation>
    <scope>NUCLEOTIDE SEQUENCE</scope>
</reference>
<gene>
    <name evidence="3" type="ORF">JBS370_LOCUS21672</name>
    <name evidence="4" type="ORF">OTI717_LOCUS31303</name>
    <name evidence="2" type="ORF">SEV965_LOCUS27845</name>
</gene>
<evidence type="ECO:0000313" key="3">
    <source>
        <dbReference type="EMBL" id="CAF3916271.1"/>
    </source>
</evidence>
<evidence type="ECO:0000313" key="2">
    <source>
        <dbReference type="EMBL" id="CAF1331395.1"/>
    </source>
</evidence>
<dbReference type="Pfam" id="PF26215">
    <property type="entry name" value="HTH_animal"/>
    <property type="match status" value="1"/>
</dbReference>
<dbReference type="Proteomes" id="UP000663823">
    <property type="component" value="Unassembled WGS sequence"/>
</dbReference>
<evidence type="ECO:0000313" key="5">
    <source>
        <dbReference type="Proteomes" id="UP000663836"/>
    </source>
</evidence>
<name>A0A819IMI1_9BILA</name>
<evidence type="ECO:0000259" key="1">
    <source>
        <dbReference type="Pfam" id="PF26215"/>
    </source>
</evidence>
<accession>A0A819IMI1</accession>
<sequence length="277" mass="32110">MGSAFTLTLANIVMWQWERQAILPKLPSHEFYGGYIDDIFLASNESETTLKEWLENANLFHPNIKLTYTISKTVSFLDVLLNNNNGVLVSSVYHKLAAEPCLLSFLSDHPRHVFRNVIQTLLMRAILYPSTFEAFNEERRRIRLTLLLNGYPSKYINTQFHEFFTKYLSISSSILPLIDNEQQFFIIREKLLAQPSIGQMIVNKRAATITTITQETSVQAHIKTLKYDDETFRNNIFIHCTHEARLEGTKRHIHEIHDDIFKNTNQAEKTFNCGPSK</sequence>
<dbReference type="PANTHER" id="PTHR21301:SF10">
    <property type="entry name" value="REVERSE TRANSCRIPTASE DOMAIN-CONTAINING PROTEIN"/>
    <property type="match status" value="1"/>
</dbReference>
<dbReference type="AlphaFoldDB" id="A0A819IMI1"/>
<dbReference type="EMBL" id="CAJOAX010008875">
    <property type="protein sequence ID" value="CAF4044387.1"/>
    <property type="molecule type" value="Genomic_DNA"/>
</dbReference>
<feature type="domain" description="Helix-turn-helix" evidence="1">
    <location>
        <begin position="102"/>
        <end position="161"/>
    </location>
</feature>
<dbReference type="Proteomes" id="UP000663836">
    <property type="component" value="Unassembled WGS sequence"/>
</dbReference>
<comment type="caution">
    <text evidence="3">The sequence shown here is derived from an EMBL/GenBank/DDBJ whole genome shotgun (WGS) entry which is preliminary data.</text>
</comment>
<dbReference type="EMBL" id="CAJNOU010002557">
    <property type="protein sequence ID" value="CAF1331395.1"/>
    <property type="molecule type" value="Genomic_DNA"/>
</dbReference>